<dbReference type="AlphaFoldDB" id="A0A564Y9D6"/>
<name>A0A564Y9D6_HYMDI</name>
<organism evidence="1 2">
    <name type="scientific">Hymenolepis diminuta</name>
    <name type="common">Rat tapeworm</name>
    <dbReference type="NCBI Taxonomy" id="6216"/>
    <lineage>
        <taxon>Eukaryota</taxon>
        <taxon>Metazoa</taxon>
        <taxon>Spiralia</taxon>
        <taxon>Lophotrochozoa</taxon>
        <taxon>Platyhelminthes</taxon>
        <taxon>Cestoda</taxon>
        <taxon>Eucestoda</taxon>
        <taxon>Cyclophyllidea</taxon>
        <taxon>Hymenolepididae</taxon>
        <taxon>Hymenolepis</taxon>
    </lineage>
</organism>
<evidence type="ECO:0000313" key="2">
    <source>
        <dbReference type="Proteomes" id="UP000321570"/>
    </source>
</evidence>
<gene>
    <name evidence="1" type="ORF">WMSIL1_LOCUS4285</name>
</gene>
<protein>
    <submittedName>
        <fullName evidence="1">Uncharacterized protein</fullName>
    </submittedName>
</protein>
<proteinExistence type="predicted"/>
<dbReference type="EMBL" id="CABIJS010000122">
    <property type="protein sequence ID" value="VUZ43881.1"/>
    <property type="molecule type" value="Genomic_DNA"/>
</dbReference>
<dbReference type="Proteomes" id="UP000321570">
    <property type="component" value="Unassembled WGS sequence"/>
</dbReference>
<sequence length="61" mass="7109">MDTESICGQISSGLIPQAEELIRIWTYAEENEYRQHLPTHFAIVPLYENVFKCKSITFSLF</sequence>
<reference evidence="1 2" key="1">
    <citation type="submission" date="2019-07" db="EMBL/GenBank/DDBJ databases">
        <authorList>
            <person name="Jastrzebski P J."/>
            <person name="Paukszto L."/>
            <person name="Jastrzebski P J."/>
        </authorList>
    </citation>
    <scope>NUCLEOTIDE SEQUENCE [LARGE SCALE GENOMIC DNA]</scope>
    <source>
        <strain evidence="1 2">WMS-il1</strain>
    </source>
</reference>
<accession>A0A564Y9D6</accession>
<evidence type="ECO:0000313" key="1">
    <source>
        <dbReference type="EMBL" id="VUZ43881.1"/>
    </source>
</evidence>
<keyword evidence="2" id="KW-1185">Reference proteome</keyword>